<dbReference type="RefSeq" id="WP_139208232.1">
    <property type="nucleotide sequence ID" value="NZ_CP067124.1"/>
</dbReference>
<name>A0A1H8M745_9RHOB</name>
<accession>A0A1H8M745</accession>
<sequence length="92" mass="9702">MRPIFVCGSIILGALAGCAPVSPIVSDFNGASVKIQRSTLTSDTLEQAKAKTQAEATRICQAGGKTRAEPASTRMLPGDSYIAEDLFLCLDR</sequence>
<evidence type="ECO:0000313" key="2">
    <source>
        <dbReference type="EMBL" id="SEO13179.1"/>
    </source>
</evidence>
<gene>
    <name evidence="2" type="ORF">SAMN04489859_10375</name>
</gene>
<proteinExistence type="predicted"/>
<dbReference type="PROSITE" id="PS51257">
    <property type="entry name" value="PROKAR_LIPOPROTEIN"/>
    <property type="match status" value="1"/>
</dbReference>
<keyword evidence="3" id="KW-1185">Reference proteome</keyword>
<protein>
    <recommendedName>
        <fullName evidence="4">YecR-like lipoprotein</fullName>
    </recommendedName>
</protein>
<keyword evidence="1" id="KW-0732">Signal</keyword>
<evidence type="ECO:0000256" key="1">
    <source>
        <dbReference type="SAM" id="SignalP"/>
    </source>
</evidence>
<dbReference type="EMBL" id="FODE01000037">
    <property type="protein sequence ID" value="SEO13179.1"/>
    <property type="molecule type" value="Genomic_DNA"/>
</dbReference>
<evidence type="ECO:0000313" key="3">
    <source>
        <dbReference type="Proteomes" id="UP000199054"/>
    </source>
</evidence>
<reference evidence="2 3" key="1">
    <citation type="submission" date="2016-10" db="EMBL/GenBank/DDBJ databases">
        <authorList>
            <person name="de Groot N.N."/>
        </authorList>
    </citation>
    <scope>NUCLEOTIDE SEQUENCE [LARGE SCALE GENOMIC DNA]</scope>
    <source>
        <strain evidence="2 3">DSM 8512</strain>
    </source>
</reference>
<dbReference type="AlphaFoldDB" id="A0A1H8M745"/>
<feature type="signal peptide" evidence="1">
    <location>
        <begin position="1"/>
        <end position="16"/>
    </location>
</feature>
<evidence type="ECO:0008006" key="4">
    <source>
        <dbReference type="Google" id="ProtNLM"/>
    </source>
</evidence>
<feature type="chain" id="PRO_5011686076" description="YecR-like lipoprotein" evidence="1">
    <location>
        <begin position="17"/>
        <end position="92"/>
    </location>
</feature>
<dbReference type="OrthoDB" id="7877107at2"/>
<dbReference type="Proteomes" id="UP000199054">
    <property type="component" value="Unassembled WGS sequence"/>
</dbReference>
<organism evidence="2 3">
    <name type="scientific">Paracoccus alcaliphilus</name>
    <dbReference type="NCBI Taxonomy" id="34002"/>
    <lineage>
        <taxon>Bacteria</taxon>
        <taxon>Pseudomonadati</taxon>
        <taxon>Pseudomonadota</taxon>
        <taxon>Alphaproteobacteria</taxon>
        <taxon>Rhodobacterales</taxon>
        <taxon>Paracoccaceae</taxon>
        <taxon>Paracoccus</taxon>
    </lineage>
</organism>